<dbReference type="EMBL" id="FNVN01000002">
    <property type="protein sequence ID" value="SEG35579.1"/>
    <property type="molecule type" value="Genomic_DNA"/>
</dbReference>
<dbReference type="OrthoDB" id="196750at2157"/>
<dbReference type="GeneID" id="39858575"/>
<dbReference type="Proteomes" id="UP000296733">
    <property type="component" value="Chromosome"/>
</dbReference>
<dbReference type="RefSeq" id="WP_103991699.1">
    <property type="nucleotide sequence ID" value="NZ_CP031311.1"/>
</dbReference>
<reference evidence="1 4" key="2">
    <citation type="journal article" date="2019" name="Nat. Commun.">
        <title>A new type of DNA phosphorothioation-based antiviral system in archaea.</title>
        <authorList>
            <person name="Xiong L."/>
            <person name="Liu S."/>
            <person name="Chen S."/>
            <person name="Xiao Y."/>
            <person name="Zhu B."/>
            <person name="Gao Y."/>
            <person name="Zhang Y."/>
            <person name="Chen B."/>
            <person name="Luo J."/>
            <person name="Deng Z."/>
            <person name="Chen X."/>
            <person name="Wang L."/>
            <person name="Chen S."/>
        </authorList>
    </citation>
    <scope>NUCLEOTIDE SEQUENCE [LARGE SCALE GENOMIC DNA]</scope>
    <source>
        <strain evidence="1 4">CGMCC 1.10331</strain>
    </source>
</reference>
<evidence type="ECO:0000313" key="2">
    <source>
        <dbReference type="EMBL" id="SEG35579.1"/>
    </source>
</evidence>
<name>A0A1H5ZGH7_9EURY</name>
<dbReference type="AlphaFoldDB" id="A0A1H5ZGH7"/>
<organism evidence="2 3">
    <name type="scientific">Halobellus limi</name>
    <dbReference type="NCBI Taxonomy" id="699433"/>
    <lineage>
        <taxon>Archaea</taxon>
        <taxon>Methanobacteriati</taxon>
        <taxon>Methanobacteriota</taxon>
        <taxon>Stenosarchaea group</taxon>
        <taxon>Halobacteria</taxon>
        <taxon>Halobacteriales</taxon>
        <taxon>Haloferacaceae</taxon>
        <taxon>Halobellus</taxon>
    </lineage>
</organism>
<dbReference type="Proteomes" id="UP000236740">
    <property type="component" value="Unassembled WGS sequence"/>
</dbReference>
<proteinExistence type="predicted"/>
<reference evidence="2 3" key="1">
    <citation type="submission" date="2016-10" db="EMBL/GenBank/DDBJ databases">
        <authorList>
            <person name="de Groot N.N."/>
        </authorList>
    </citation>
    <scope>NUCLEOTIDE SEQUENCE [LARGE SCALE GENOMIC DNA]</scope>
    <source>
        <strain evidence="2 3">CGMCC 1.10331</strain>
    </source>
</reference>
<evidence type="ECO:0000313" key="4">
    <source>
        <dbReference type="Proteomes" id="UP000296733"/>
    </source>
</evidence>
<dbReference type="KEGG" id="hlm:DV707_10745"/>
<gene>
    <name evidence="1" type="ORF">DV707_10745</name>
    <name evidence="2" type="ORF">SAMN04488133_1995</name>
</gene>
<dbReference type="EMBL" id="CP031311">
    <property type="protein sequence ID" value="QCC48099.1"/>
    <property type="molecule type" value="Genomic_DNA"/>
</dbReference>
<sequence length="244" mass="27804">MASQEVSGADEQQLGELKVEYLKSPKFRESAIPFEEAYCLARIGRQPVEYDGPQRYCQNRVAKDGNRDRCRFHGAFAKPTLENLDKHAPLKHSMYALPETIRETLTDEEQDLLDWIMTWPEVYDIDLESDPAAGHSFDTLAIEIVRQARSSDYILANTEVTTEGVYDAKGELLETKEVSNRLIKDHQSQIRLIDTIKESLGITRKAQKKDEQVKDRTDVMDSLAGALGDLINNDESTYDPEMFE</sequence>
<evidence type="ECO:0000313" key="1">
    <source>
        <dbReference type="EMBL" id="QCC48099.1"/>
    </source>
</evidence>
<protein>
    <submittedName>
        <fullName evidence="2">Uncharacterized protein</fullName>
    </submittedName>
</protein>
<keyword evidence="3" id="KW-1185">Reference proteome</keyword>
<evidence type="ECO:0000313" key="3">
    <source>
        <dbReference type="Proteomes" id="UP000236740"/>
    </source>
</evidence>
<accession>A0A1H5ZGH7</accession>